<dbReference type="PANTHER" id="PTHR11731">
    <property type="entry name" value="PROTEASE FAMILY S9B,C DIPEPTIDYL-PEPTIDASE IV-RELATED"/>
    <property type="match status" value="1"/>
</dbReference>
<dbReference type="OMA" id="VTHMTPQ"/>
<dbReference type="Pfam" id="PF00930">
    <property type="entry name" value="DPPIV_N"/>
    <property type="match status" value="1"/>
</dbReference>
<dbReference type="PANTHER" id="PTHR11731:SF193">
    <property type="entry name" value="DIPEPTIDYL PEPTIDASE 9"/>
    <property type="match status" value="1"/>
</dbReference>
<dbReference type="Gene3D" id="3.40.50.1820">
    <property type="entry name" value="alpha/beta hydrolase"/>
    <property type="match status" value="1"/>
</dbReference>
<sequence>MEVKSVPCTERSVPFELLEEMKTENLGGTGGSGNSCGSNSSGSSSGTNTASKMSTEDMPTTMGKQQQKKSWAELREDVRNLRRKLWTLGFRLPHSFTFRKMAGKTRIYFMASPPNSRDNSIFAVDVPHTMQGVSRFSQQPLVKFPWIQILASGFPGGIPHTKAELLMMERKRMTPTGIADYEFHEPTAKFVFTASSSLYQCVDDVAVTEYPLSPTEIRTPETTGARMNATICPDNSNLIAFVNDGDIWVVNCFSGDEKRLTFARTNDVNIEEDPVSAGLPSYIIQEEFNRFEGFWWQPASRDKSNLSDANVYRLMYEEVDESSVNLVSLLTLPGREPEKYRFPTPGTANATSTLRFVQFELDMRQTIQNIHNFDLMYSIPQIFPWAEYVVRAGWVPEGTHVWTQLLDRQQQRLELIIFPFTLTNINITDNAEIVSGNGDNCTAENGLPTAPVYVVYAERTDVWINVHDILAFLPCDDPKMIMFLWASEESGHRHLYLIKSEMRPAIESSWPTARHPPLYLSPKVHMKCALTSGDWEVMNSAIAVRYNVGLIFLMGLKDSPIERHLYVVSTNQPGEIRRLTTPGHSYTAYFNEECSLVILTYSSVKDPPVCIIHRVHYTDSSIHGVTLEPLSYLAEPPNVDPSFSFPDIYCYQNEYGDDLYAMVYKPFDFDPKKKYPTILNVYGGPEVQLVYNSFRGVGQLWLYLLASQGYCVVSVDSRGSHHRGVQFESHIRRRMGTVELNDQVEVLEWLAKRDQFIDLTRVGIYGWSYGGYLSLMGLIHFPKLFKVCVAGAPVTSWELYDSGYTERYMDLPQNNPVGYKEGSVLTYAHQFPDEVGRLLLVHGMSDENVHFVHTAELLNALVRWGKPYQLQLYPCERHSLRRLDASEHYETVLLSFLQQQLL</sequence>
<feature type="domain" description="Peptidase S9 prolyl oligopeptidase catalytic" evidence="2">
    <location>
        <begin position="702"/>
        <end position="901"/>
    </location>
</feature>
<dbReference type="InterPro" id="IPR029058">
    <property type="entry name" value="AB_hydrolase_fold"/>
</dbReference>
<dbReference type="SUPFAM" id="SSF82171">
    <property type="entry name" value="DPP6 N-terminal domain-like"/>
    <property type="match status" value="1"/>
</dbReference>
<evidence type="ECO:0000259" key="3">
    <source>
        <dbReference type="Pfam" id="PF00930"/>
    </source>
</evidence>
<dbReference type="Proteomes" id="UP000198287">
    <property type="component" value="Unassembled WGS sequence"/>
</dbReference>
<protein>
    <submittedName>
        <fullName evidence="4">Dipeptidyl peptidase 8</fullName>
    </submittedName>
</protein>
<dbReference type="GO" id="GO:0006508">
    <property type="term" value="P:proteolysis"/>
    <property type="evidence" value="ECO:0007669"/>
    <property type="project" value="InterPro"/>
</dbReference>
<organism evidence="4 5">
    <name type="scientific">Folsomia candida</name>
    <name type="common">Springtail</name>
    <dbReference type="NCBI Taxonomy" id="158441"/>
    <lineage>
        <taxon>Eukaryota</taxon>
        <taxon>Metazoa</taxon>
        <taxon>Ecdysozoa</taxon>
        <taxon>Arthropoda</taxon>
        <taxon>Hexapoda</taxon>
        <taxon>Collembola</taxon>
        <taxon>Entomobryomorpha</taxon>
        <taxon>Isotomoidea</taxon>
        <taxon>Isotomidae</taxon>
        <taxon>Proisotominae</taxon>
        <taxon>Folsomia</taxon>
    </lineage>
</organism>
<comment type="caution">
    <text evidence="4">The sequence shown here is derived from an EMBL/GenBank/DDBJ whole genome shotgun (WGS) entry which is preliminary data.</text>
</comment>
<evidence type="ECO:0000259" key="2">
    <source>
        <dbReference type="Pfam" id="PF00326"/>
    </source>
</evidence>
<gene>
    <name evidence="4" type="ORF">Fcan01_12381</name>
</gene>
<dbReference type="InterPro" id="IPR002469">
    <property type="entry name" value="Peptidase_S9B_N"/>
</dbReference>
<reference evidence="4 5" key="1">
    <citation type="submission" date="2015-12" db="EMBL/GenBank/DDBJ databases">
        <title>The genome of Folsomia candida.</title>
        <authorList>
            <person name="Faddeeva A."/>
            <person name="Derks M.F."/>
            <person name="Anvar Y."/>
            <person name="Smit S."/>
            <person name="Van Straalen N."/>
            <person name="Roelofs D."/>
        </authorList>
    </citation>
    <scope>NUCLEOTIDE SEQUENCE [LARGE SCALE GENOMIC DNA]</scope>
    <source>
        <strain evidence="4 5">VU population</strain>
        <tissue evidence="4">Whole body</tissue>
    </source>
</reference>
<evidence type="ECO:0000313" key="4">
    <source>
        <dbReference type="EMBL" id="OXA52726.1"/>
    </source>
</evidence>
<dbReference type="EMBL" id="LNIX01000006">
    <property type="protein sequence ID" value="OXA52726.1"/>
    <property type="molecule type" value="Genomic_DNA"/>
</dbReference>
<evidence type="ECO:0000256" key="1">
    <source>
        <dbReference type="SAM" id="MobiDB-lite"/>
    </source>
</evidence>
<name>A0A226E7U0_FOLCA</name>
<dbReference type="SUPFAM" id="SSF53474">
    <property type="entry name" value="alpha/beta-Hydrolases"/>
    <property type="match status" value="1"/>
</dbReference>
<dbReference type="Gene3D" id="2.140.10.30">
    <property type="entry name" value="Dipeptidylpeptidase IV, N-terminal domain"/>
    <property type="match status" value="1"/>
</dbReference>
<dbReference type="STRING" id="158441.A0A226E7U0"/>
<accession>A0A226E7U0</accession>
<dbReference type="Pfam" id="PF00326">
    <property type="entry name" value="Peptidase_S9"/>
    <property type="match status" value="1"/>
</dbReference>
<dbReference type="InterPro" id="IPR050278">
    <property type="entry name" value="Serine_Prot_S9B/DPPIV"/>
</dbReference>
<evidence type="ECO:0000313" key="5">
    <source>
        <dbReference type="Proteomes" id="UP000198287"/>
    </source>
</evidence>
<keyword evidence="5" id="KW-1185">Reference proteome</keyword>
<dbReference type="GO" id="GO:0008239">
    <property type="term" value="F:dipeptidyl-peptidase activity"/>
    <property type="evidence" value="ECO:0007669"/>
    <property type="project" value="TreeGrafter"/>
</dbReference>
<feature type="compositionally biased region" description="Low complexity" evidence="1">
    <location>
        <begin position="35"/>
        <end position="49"/>
    </location>
</feature>
<proteinExistence type="predicted"/>
<feature type="region of interest" description="Disordered" evidence="1">
    <location>
        <begin position="19"/>
        <end position="71"/>
    </location>
</feature>
<dbReference type="GO" id="GO:0008236">
    <property type="term" value="F:serine-type peptidase activity"/>
    <property type="evidence" value="ECO:0007669"/>
    <property type="project" value="InterPro"/>
</dbReference>
<dbReference type="AlphaFoldDB" id="A0A226E7U0"/>
<dbReference type="OrthoDB" id="16520at2759"/>
<feature type="domain" description="Dipeptidylpeptidase IV N-terminal" evidence="3">
    <location>
        <begin position="210"/>
        <end position="608"/>
    </location>
</feature>
<dbReference type="InterPro" id="IPR001375">
    <property type="entry name" value="Peptidase_S9_cat"/>
</dbReference>